<dbReference type="InterPro" id="IPR036388">
    <property type="entry name" value="WH-like_DNA-bd_sf"/>
</dbReference>
<gene>
    <name evidence="2" type="ORF">C7S18_17130</name>
</gene>
<evidence type="ECO:0000313" key="2">
    <source>
        <dbReference type="EMBL" id="AVP98798.1"/>
    </source>
</evidence>
<dbReference type="Pfam" id="PF07638">
    <property type="entry name" value="Sigma70_ECF"/>
    <property type="match status" value="1"/>
</dbReference>
<proteinExistence type="predicted"/>
<evidence type="ECO:0000313" key="3">
    <source>
        <dbReference type="Proteomes" id="UP000241074"/>
    </source>
</evidence>
<dbReference type="EMBL" id="CP027860">
    <property type="protein sequence ID" value="AVP98798.1"/>
    <property type="molecule type" value="Genomic_DNA"/>
</dbReference>
<keyword evidence="3" id="KW-1185">Reference proteome</keyword>
<dbReference type="Proteomes" id="UP000241074">
    <property type="component" value="Chromosome"/>
</dbReference>
<protein>
    <submittedName>
        <fullName evidence="2">RNA polymerase subunit sigma-70</fullName>
    </submittedName>
</protein>
<dbReference type="InterPro" id="IPR014284">
    <property type="entry name" value="RNA_pol_sigma-70_dom"/>
</dbReference>
<dbReference type="OrthoDB" id="6023540at2"/>
<dbReference type="KEGG" id="xba:C7S18_17130"/>
<name>A0A2P1PVC6_9GAMM</name>
<reference evidence="2 3" key="1">
    <citation type="submission" date="2018-03" db="EMBL/GenBank/DDBJ databases">
        <title>Ahniella affigens gen. nov., sp. nov., a gammaproteobacterium isolated from sandy soil near a stream.</title>
        <authorList>
            <person name="Ko Y."/>
            <person name="Kim J.-H."/>
        </authorList>
    </citation>
    <scope>NUCLEOTIDE SEQUENCE [LARGE SCALE GENOMIC DNA]</scope>
    <source>
        <strain evidence="2 3">D13</strain>
    </source>
</reference>
<dbReference type="InterPro" id="IPR013324">
    <property type="entry name" value="RNA_pol_sigma_r3/r4-like"/>
</dbReference>
<dbReference type="InterPro" id="IPR011517">
    <property type="entry name" value="RNA_pol_sigma70_ECF-like"/>
</dbReference>
<organism evidence="2 3">
    <name type="scientific">Ahniella affigens</name>
    <dbReference type="NCBI Taxonomy" id="2021234"/>
    <lineage>
        <taxon>Bacteria</taxon>
        <taxon>Pseudomonadati</taxon>
        <taxon>Pseudomonadota</taxon>
        <taxon>Gammaproteobacteria</taxon>
        <taxon>Lysobacterales</taxon>
        <taxon>Rhodanobacteraceae</taxon>
        <taxon>Ahniella</taxon>
    </lineage>
</organism>
<dbReference type="RefSeq" id="WP_106892717.1">
    <property type="nucleotide sequence ID" value="NZ_CP027860.1"/>
</dbReference>
<reference evidence="2 3" key="2">
    <citation type="submission" date="2018-03" db="EMBL/GenBank/DDBJ databases">
        <authorList>
            <person name="Keele B.F."/>
        </authorList>
    </citation>
    <scope>NUCLEOTIDE SEQUENCE [LARGE SCALE GENOMIC DNA]</scope>
    <source>
        <strain evidence="2 3">D13</strain>
    </source>
</reference>
<dbReference type="NCBIfam" id="TIGR02999">
    <property type="entry name" value="Sig-70_X6"/>
    <property type="match status" value="1"/>
</dbReference>
<dbReference type="Gene3D" id="1.10.10.10">
    <property type="entry name" value="Winged helix-like DNA-binding domain superfamily/Winged helix DNA-binding domain"/>
    <property type="match status" value="1"/>
</dbReference>
<dbReference type="GO" id="GO:0006352">
    <property type="term" value="P:DNA-templated transcription initiation"/>
    <property type="evidence" value="ECO:0007669"/>
    <property type="project" value="InterPro"/>
</dbReference>
<dbReference type="NCBIfam" id="TIGR02937">
    <property type="entry name" value="sigma70-ECF"/>
    <property type="match status" value="1"/>
</dbReference>
<feature type="domain" description="RNA polymerase sigma-70 ECF-like HTH" evidence="1">
    <location>
        <begin position="8"/>
        <end position="187"/>
    </location>
</feature>
<dbReference type="AlphaFoldDB" id="A0A2P1PVC6"/>
<dbReference type="InterPro" id="IPR053812">
    <property type="entry name" value="HTH_Sigma70_ECF-like"/>
</dbReference>
<accession>A0A2P1PVC6</accession>
<dbReference type="GO" id="GO:0003700">
    <property type="term" value="F:DNA-binding transcription factor activity"/>
    <property type="evidence" value="ECO:0007669"/>
    <property type="project" value="InterPro"/>
</dbReference>
<evidence type="ECO:0000259" key="1">
    <source>
        <dbReference type="Pfam" id="PF07638"/>
    </source>
</evidence>
<dbReference type="SUPFAM" id="SSF88659">
    <property type="entry name" value="Sigma3 and sigma4 domains of RNA polymerase sigma factors"/>
    <property type="match status" value="1"/>
</dbReference>
<sequence length="188" mass="20423">MSDADAHQLTQWLQAWSAGDEQAADRVLAAVYARIKQLAGARLRRESSVVPLAPTELAHEVIANLLAAEASWTDRAHFFKTVAVAMRNHLHDLARHDLAEKRGGGQQHLTLGAAAGEISEGMSGQAGDLHEAMNALRKLDARKADVIELHWLVGLGLEDVAATLDVSLATVNRDLRFARAWLKDQLSA</sequence>